<feature type="domain" description="Histidine kinase" evidence="18">
    <location>
        <begin position="245"/>
        <end position="461"/>
    </location>
</feature>
<dbReference type="InterPro" id="IPR005467">
    <property type="entry name" value="His_kinase_dom"/>
</dbReference>
<comment type="caution">
    <text evidence="20">The sequence shown here is derived from an EMBL/GenBank/DDBJ whole genome shotgun (WGS) entry which is preliminary data.</text>
</comment>
<evidence type="ECO:0000256" key="14">
    <source>
        <dbReference type="ARBA" id="ARBA00023136"/>
    </source>
</evidence>
<keyword evidence="21" id="KW-1185">Reference proteome</keyword>
<evidence type="ECO:0000256" key="13">
    <source>
        <dbReference type="ARBA" id="ARBA00023026"/>
    </source>
</evidence>
<keyword evidence="14 17" id="KW-0472">Membrane</keyword>
<dbReference type="EC" id="2.7.13.3" evidence="3"/>
<dbReference type="InterPro" id="IPR003594">
    <property type="entry name" value="HATPase_dom"/>
</dbReference>
<evidence type="ECO:0000256" key="6">
    <source>
        <dbReference type="ARBA" id="ARBA00022679"/>
    </source>
</evidence>
<dbReference type="Gene3D" id="3.30.565.10">
    <property type="entry name" value="Histidine kinase-like ATPase, C-terminal domain"/>
    <property type="match status" value="1"/>
</dbReference>
<dbReference type="SUPFAM" id="SSF55874">
    <property type="entry name" value="ATPase domain of HSP90 chaperone/DNA topoisomerase II/histidine kinase"/>
    <property type="match status" value="1"/>
</dbReference>
<evidence type="ECO:0000259" key="19">
    <source>
        <dbReference type="PROSITE" id="PS50885"/>
    </source>
</evidence>
<keyword evidence="4" id="KW-1003">Cell membrane</keyword>
<evidence type="ECO:0000256" key="4">
    <source>
        <dbReference type="ARBA" id="ARBA00022475"/>
    </source>
</evidence>
<dbReference type="SMART" id="SM00387">
    <property type="entry name" value="HATPase_c"/>
    <property type="match status" value="1"/>
</dbReference>
<evidence type="ECO:0000256" key="8">
    <source>
        <dbReference type="ARBA" id="ARBA00022741"/>
    </source>
</evidence>
<dbReference type="Pfam" id="PF00512">
    <property type="entry name" value="HisKA"/>
    <property type="match status" value="1"/>
</dbReference>
<dbReference type="InterPro" id="IPR036890">
    <property type="entry name" value="HATPase_C_sf"/>
</dbReference>
<evidence type="ECO:0000256" key="5">
    <source>
        <dbReference type="ARBA" id="ARBA00022553"/>
    </source>
</evidence>
<dbReference type="Pfam" id="PF02518">
    <property type="entry name" value="HATPase_c"/>
    <property type="match status" value="1"/>
</dbReference>
<dbReference type="AlphaFoldDB" id="A0A841Q0Q0"/>
<evidence type="ECO:0000259" key="18">
    <source>
        <dbReference type="PROSITE" id="PS50109"/>
    </source>
</evidence>
<dbReference type="PROSITE" id="PS50885">
    <property type="entry name" value="HAMP"/>
    <property type="match status" value="1"/>
</dbReference>
<keyword evidence="5" id="KW-0597">Phosphoprotein</keyword>
<organism evidence="20 21">
    <name type="scientific">Geomicrobium halophilum</name>
    <dbReference type="NCBI Taxonomy" id="549000"/>
    <lineage>
        <taxon>Bacteria</taxon>
        <taxon>Bacillati</taxon>
        <taxon>Bacillota</taxon>
        <taxon>Bacilli</taxon>
        <taxon>Bacillales</taxon>
        <taxon>Geomicrobium</taxon>
    </lineage>
</organism>
<dbReference type="InterPro" id="IPR050398">
    <property type="entry name" value="HssS/ArlS-like"/>
</dbReference>
<keyword evidence="13" id="KW-0843">Virulence</keyword>
<gene>
    <name evidence="20" type="ORF">HNR44_002895</name>
</gene>
<keyword evidence="9 20" id="KW-0418">Kinase</keyword>
<dbReference type="SUPFAM" id="SSF158472">
    <property type="entry name" value="HAMP domain-like"/>
    <property type="match status" value="1"/>
</dbReference>
<dbReference type="RefSeq" id="WP_184404967.1">
    <property type="nucleotide sequence ID" value="NZ_JACHHJ010000004.1"/>
</dbReference>
<dbReference type="PROSITE" id="PS50109">
    <property type="entry name" value="HIS_KIN"/>
    <property type="match status" value="1"/>
</dbReference>
<dbReference type="Gene3D" id="6.10.340.10">
    <property type="match status" value="1"/>
</dbReference>
<name>A0A841Q0Q0_9BACL</name>
<keyword evidence="7 17" id="KW-0812">Transmembrane</keyword>
<proteinExistence type="predicted"/>
<dbReference type="InterPro" id="IPR003661">
    <property type="entry name" value="HisK_dim/P_dom"/>
</dbReference>
<dbReference type="GO" id="GO:0005524">
    <property type="term" value="F:ATP binding"/>
    <property type="evidence" value="ECO:0007669"/>
    <property type="project" value="UniProtKB-KW"/>
</dbReference>
<evidence type="ECO:0000313" key="20">
    <source>
        <dbReference type="EMBL" id="MBB6450905.1"/>
    </source>
</evidence>
<feature type="transmembrane region" description="Helical" evidence="17">
    <location>
        <begin position="6"/>
        <end position="31"/>
    </location>
</feature>
<comment type="function">
    <text evidence="15">Member of the two-component regulatory system HssS/HssR involved in intracellular heme homeostasis and tempering of staphylococcal virulence. HssS functions as a heme sensor histidine kinase which is autophosphorylated at a histidine residue and transfers its phosphate group to an aspartate residue of HssR. HssR/HssS activates the expression of hrtAB, an efflux pump, in response to extracellular heme, hemin, hemoglobin or blood.</text>
</comment>
<feature type="domain" description="HAMP" evidence="19">
    <location>
        <begin position="185"/>
        <end position="237"/>
    </location>
</feature>
<comment type="catalytic activity">
    <reaction evidence="1">
        <text>ATP + protein L-histidine = ADP + protein N-phospho-L-histidine.</text>
        <dbReference type="EC" id="2.7.13.3"/>
    </reaction>
</comment>
<keyword evidence="11 17" id="KW-1133">Transmembrane helix</keyword>
<dbReference type="CDD" id="cd06225">
    <property type="entry name" value="HAMP"/>
    <property type="match status" value="1"/>
</dbReference>
<dbReference type="SMART" id="SM00304">
    <property type="entry name" value="HAMP"/>
    <property type="match status" value="1"/>
</dbReference>
<sequence>MKSFYVRIVLITFTVMILSSLLAFIASNVYFQLYLKPINDEKIAATAEEVQHYMENNVGNNDHEYLTHIGSLGYQIVVIDDTGNINQFGRAFREGTLPEEAIDQVLAGRQYDGVAEHRAGLFNTGFFHNALENTVGVPVESGEGTAALFIRPDHEQQLGEFRFFLAMLVILTVILSFLFVALTARRIVKPIVSLTEATKKIASGSFNIALNVRRKDEIGQLAKHFTSMSKDLRQLEAMRQEFVSNVSHEIQSPLTTIKGITQSLQQPGLDEEQKKKYLQMIEKESGRLSSLSKQLLTLASLDNEDKIAKEQSVDVREQIKEIIQSLAYQWQEKELYIEMEGNPEPITGDENLLYQVWINVITNAIKFSESGGQIRIHMEEKKEDLVTVSIEDSGIGMQPSEVEKVFTRFYQADEARTPGKESTGLGLAIVRKIVDLHGGTIDVESTPGIGTKMVICLKAGRE</sequence>
<dbReference type="GO" id="GO:0005886">
    <property type="term" value="C:plasma membrane"/>
    <property type="evidence" value="ECO:0007669"/>
    <property type="project" value="UniProtKB-SubCell"/>
</dbReference>
<evidence type="ECO:0000256" key="16">
    <source>
        <dbReference type="ARBA" id="ARBA00040841"/>
    </source>
</evidence>
<dbReference type="PRINTS" id="PR00344">
    <property type="entry name" value="BCTRLSENSOR"/>
</dbReference>
<dbReference type="CDD" id="cd00082">
    <property type="entry name" value="HisKA"/>
    <property type="match status" value="1"/>
</dbReference>
<comment type="subcellular location">
    <subcellularLocation>
        <location evidence="2">Cell membrane</location>
        <topology evidence="2">Multi-pass membrane protein</topology>
    </subcellularLocation>
</comment>
<dbReference type="Gene3D" id="1.10.287.130">
    <property type="match status" value="1"/>
</dbReference>
<dbReference type="FunFam" id="3.30.565.10:FF:000006">
    <property type="entry name" value="Sensor histidine kinase WalK"/>
    <property type="match status" value="1"/>
</dbReference>
<evidence type="ECO:0000256" key="11">
    <source>
        <dbReference type="ARBA" id="ARBA00022989"/>
    </source>
</evidence>
<dbReference type="SMART" id="SM00388">
    <property type="entry name" value="HisKA"/>
    <property type="match status" value="1"/>
</dbReference>
<evidence type="ECO:0000256" key="2">
    <source>
        <dbReference type="ARBA" id="ARBA00004651"/>
    </source>
</evidence>
<keyword evidence="8" id="KW-0547">Nucleotide-binding</keyword>
<dbReference type="InterPro" id="IPR036097">
    <property type="entry name" value="HisK_dim/P_sf"/>
</dbReference>
<keyword evidence="12" id="KW-0902">Two-component regulatory system</keyword>
<reference evidence="20 21" key="1">
    <citation type="submission" date="2020-08" db="EMBL/GenBank/DDBJ databases">
        <title>Genomic Encyclopedia of Type Strains, Phase IV (KMG-IV): sequencing the most valuable type-strain genomes for metagenomic binning, comparative biology and taxonomic classification.</title>
        <authorList>
            <person name="Goeker M."/>
        </authorList>
    </citation>
    <scope>NUCLEOTIDE SEQUENCE [LARGE SCALE GENOMIC DNA]</scope>
    <source>
        <strain evidence="20 21">DSM 21769</strain>
    </source>
</reference>
<evidence type="ECO:0000256" key="12">
    <source>
        <dbReference type="ARBA" id="ARBA00023012"/>
    </source>
</evidence>
<dbReference type="GO" id="GO:0000155">
    <property type="term" value="F:phosphorelay sensor kinase activity"/>
    <property type="evidence" value="ECO:0007669"/>
    <property type="project" value="InterPro"/>
</dbReference>
<dbReference type="PANTHER" id="PTHR45528:SF11">
    <property type="entry name" value="HISTIDINE KINASE"/>
    <property type="match status" value="1"/>
</dbReference>
<dbReference type="SUPFAM" id="SSF47384">
    <property type="entry name" value="Homodimeric domain of signal transducing histidine kinase"/>
    <property type="match status" value="1"/>
</dbReference>
<dbReference type="FunFam" id="1.10.287.130:FF:000001">
    <property type="entry name" value="Two-component sensor histidine kinase"/>
    <property type="match status" value="1"/>
</dbReference>
<dbReference type="CDD" id="cd00075">
    <property type="entry name" value="HATPase"/>
    <property type="match status" value="1"/>
</dbReference>
<dbReference type="Proteomes" id="UP000568839">
    <property type="component" value="Unassembled WGS sequence"/>
</dbReference>
<dbReference type="PANTHER" id="PTHR45528">
    <property type="entry name" value="SENSOR HISTIDINE KINASE CPXA"/>
    <property type="match status" value="1"/>
</dbReference>
<evidence type="ECO:0000256" key="17">
    <source>
        <dbReference type="SAM" id="Phobius"/>
    </source>
</evidence>
<keyword evidence="6" id="KW-0808">Transferase</keyword>
<feature type="transmembrane region" description="Helical" evidence="17">
    <location>
        <begin position="161"/>
        <end position="182"/>
    </location>
</feature>
<evidence type="ECO:0000256" key="15">
    <source>
        <dbReference type="ARBA" id="ARBA00037219"/>
    </source>
</evidence>
<dbReference type="EMBL" id="JACHHJ010000004">
    <property type="protein sequence ID" value="MBB6450905.1"/>
    <property type="molecule type" value="Genomic_DNA"/>
</dbReference>
<protein>
    <recommendedName>
        <fullName evidence="16">Heme sensor protein HssS</fullName>
        <ecNumber evidence="3">2.7.13.3</ecNumber>
    </recommendedName>
</protein>
<keyword evidence="10" id="KW-0067">ATP-binding</keyword>
<dbReference type="InterPro" id="IPR003660">
    <property type="entry name" value="HAMP_dom"/>
</dbReference>
<accession>A0A841Q0Q0</accession>
<dbReference type="InterPro" id="IPR004358">
    <property type="entry name" value="Sig_transdc_His_kin-like_C"/>
</dbReference>
<evidence type="ECO:0000256" key="9">
    <source>
        <dbReference type="ARBA" id="ARBA00022777"/>
    </source>
</evidence>
<evidence type="ECO:0000256" key="10">
    <source>
        <dbReference type="ARBA" id="ARBA00022840"/>
    </source>
</evidence>
<evidence type="ECO:0000313" key="21">
    <source>
        <dbReference type="Proteomes" id="UP000568839"/>
    </source>
</evidence>
<evidence type="ECO:0000256" key="7">
    <source>
        <dbReference type="ARBA" id="ARBA00022692"/>
    </source>
</evidence>
<evidence type="ECO:0000256" key="3">
    <source>
        <dbReference type="ARBA" id="ARBA00012438"/>
    </source>
</evidence>
<evidence type="ECO:0000256" key="1">
    <source>
        <dbReference type="ARBA" id="ARBA00000085"/>
    </source>
</evidence>
<dbReference type="Pfam" id="PF00672">
    <property type="entry name" value="HAMP"/>
    <property type="match status" value="1"/>
</dbReference>